<proteinExistence type="predicted"/>
<keyword evidence="3" id="KW-1185">Reference proteome</keyword>
<feature type="chain" id="PRO_5039037432" description="DUF732 domain-containing protein" evidence="1">
    <location>
        <begin position="18"/>
        <end position="114"/>
    </location>
</feature>
<comment type="caution">
    <text evidence="2">The sequence shown here is derived from an EMBL/GenBank/DDBJ whole genome shotgun (WGS) entry which is preliminary data.</text>
</comment>
<dbReference type="Proteomes" id="UP000587527">
    <property type="component" value="Unassembled WGS sequence"/>
</dbReference>
<evidence type="ECO:0000313" key="2">
    <source>
        <dbReference type="EMBL" id="MBB5874272.1"/>
    </source>
</evidence>
<protein>
    <recommendedName>
        <fullName evidence="4">DUF732 domain-containing protein</fullName>
    </recommendedName>
</protein>
<reference evidence="2 3" key="1">
    <citation type="submission" date="2020-08" db="EMBL/GenBank/DDBJ databases">
        <title>Sequencing the genomes of 1000 actinobacteria strains.</title>
        <authorList>
            <person name="Klenk H.-P."/>
        </authorList>
    </citation>
    <scope>NUCLEOTIDE SEQUENCE [LARGE SCALE GENOMIC DNA]</scope>
    <source>
        <strain evidence="2 3">DSM 45362</strain>
    </source>
</reference>
<evidence type="ECO:0008006" key="4">
    <source>
        <dbReference type="Google" id="ProtNLM"/>
    </source>
</evidence>
<feature type="signal peptide" evidence="1">
    <location>
        <begin position="1"/>
        <end position="17"/>
    </location>
</feature>
<organism evidence="2 3">
    <name type="scientific">Allocatelliglobosispora scoriae</name>
    <dbReference type="NCBI Taxonomy" id="643052"/>
    <lineage>
        <taxon>Bacteria</taxon>
        <taxon>Bacillati</taxon>
        <taxon>Actinomycetota</taxon>
        <taxon>Actinomycetes</taxon>
        <taxon>Micromonosporales</taxon>
        <taxon>Micromonosporaceae</taxon>
        <taxon>Allocatelliglobosispora</taxon>
    </lineage>
</organism>
<gene>
    <name evidence="2" type="ORF">F4553_007706</name>
</gene>
<name>A0A841C5C4_9ACTN</name>
<evidence type="ECO:0000256" key="1">
    <source>
        <dbReference type="SAM" id="SignalP"/>
    </source>
</evidence>
<keyword evidence="1" id="KW-0732">Signal</keyword>
<sequence length="114" mass="11728">MLLVAAAFMLGACGDSADSGSPGAPSGPATTAAAVSAVDAAKLCDFLRSEIPRLSAVGSEVGRLAQLTGHLYTWGEEQKVVGKMDVEQLTKQSCPDVRAAVLKLLGEDSFSNVF</sequence>
<dbReference type="EMBL" id="JACHMN010000003">
    <property type="protein sequence ID" value="MBB5874272.1"/>
    <property type="molecule type" value="Genomic_DNA"/>
</dbReference>
<dbReference type="AlphaFoldDB" id="A0A841C5C4"/>
<evidence type="ECO:0000313" key="3">
    <source>
        <dbReference type="Proteomes" id="UP000587527"/>
    </source>
</evidence>
<accession>A0A841C5C4</accession>